<evidence type="ECO:0000313" key="3">
    <source>
        <dbReference type="EMBL" id="CBY38683.1"/>
    </source>
</evidence>
<sequence length="207" mass="24924">MPVENGRLEIGDYELLWMKTIEVLSILNDEIRLVRRLYNRPVPGRRAKTKFPKEIRVYLRQYYSKEIQTEVVVDRIRSRLEHQSLGWKACRLNLTKTFTPIGLELTDRIYWRIRELGMIERRRSYSLVKLALWKYRQRMSVLFPDVLFRNRVIYKILDNLVSAWQKPSRPWHPVLFDKANRDTVNSNSDDSEDTFIPDTSEDFQDML</sequence>
<dbReference type="EMBL" id="FN653031">
    <property type="protein sequence ID" value="CBY08517.1"/>
    <property type="molecule type" value="Genomic_DNA"/>
</dbReference>
<dbReference type="Proteomes" id="UP000001307">
    <property type="component" value="Unassembled WGS sequence"/>
</dbReference>
<evidence type="ECO:0000313" key="4">
    <source>
        <dbReference type="Proteomes" id="UP000001307"/>
    </source>
</evidence>
<dbReference type="OrthoDB" id="10399012at2759"/>
<evidence type="ECO:0000313" key="2">
    <source>
        <dbReference type="EMBL" id="CBY08517.1"/>
    </source>
</evidence>
<evidence type="ECO:0000256" key="1">
    <source>
        <dbReference type="SAM" id="MobiDB-lite"/>
    </source>
</evidence>
<dbReference type="InParanoid" id="E4X9T7"/>
<gene>
    <name evidence="2" type="ORF">GSOID_T00005093001</name>
    <name evidence="3" type="ORF">GSOID_T00019198001</name>
</gene>
<dbReference type="EMBL" id="FN655295">
    <property type="protein sequence ID" value="CBY38683.1"/>
    <property type="molecule type" value="Genomic_DNA"/>
</dbReference>
<feature type="compositionally biased region" description="Acidic residues" evidence="1">
    <location>
        <begin position="189"/>
        <end position="207"/>
    </location>
</feature>
<dbReference type="AlphaFoldDB" id="E4X9T7"/>
<keyword evidence="4" id="KW-1185">Reference proteome</keyword>
<dbReference type="Proteomes" id="UP000011014">
    <property type="component" value="Unassembled WGS sequence"/>
</dbReference>
<proteinExistence type="predicted"/>
<protein>
    <submittedName>
        <fullName evidence="2">Uncharacterized protein</fullName>
    </submittedName>
</protein>
<accession>E4X9T7</accession>
<reference evidence="2" key="1">
    <citation type="journal article" date="2010" name="Science">
        <title>Plasticity of animal genome architecture unmasked by rapid evolution of a pelagic tunicate.</title>
        <authorList>
            <person name="Denoeud F."/>
            <person name="Henriet S."/>
            <person name="Mungpakdee S."/>
            <person name="Aury J.M."/>
            <person name="Da Silva C."/>
            <person name="Brinkmann H."/>
            <person name="Mikhaleva J."/>
            <person name="Olsen L.C."/>
            <person name="Jubin C."/>
            <person name="Canestro C."/>
            <person name="Bouquet J.M."/>
            <person name="Danks G."/>
            <person name="Poulain J."/>
            <person name="Campsteijn C."/>
            <person name="Adamski M."/>
            <person name="Cross I."/>
            <person name="Yadetie F."/>
            <person name="Muffato M."/>
            <person name="Louis A."/>
            <person name="Butcher S."/>
            <person name="Tsagkogeorga G."/>
            <person name="Konrad A."/>
            <person name="Singh S."/>
            <person name="Jensen M.F."/>
            <person name="Cong E.H."/>
            <person name="Eikeseth-Otteraa H."/>
            <person name="Noel B."/>
            <person name="Anthouard V."/>
            <person name="Porcel B.M."/>
            <person name="Kachouri-Lafond R."/>
            <person name="Nishino A."/>
            <person name="Ugolini M."/>
            <person name="Chourrout P."/>
            <person name="Nishida H."/>
            <person name="Aasland R."/>
            <person name="Huzurbazar S."/>
            <person name="Westhof E."/>
            <person name="Delsuc F."/>
            <person name="Lehrach H."/>
            <person name="Reinhardt R."/>
            <person name="Weissenbach J."/>
            <person name="Roy S.W."/>
            <person name="Artiguenave F."/>
            <person name="Postlethwait J.H."/>
            <person name="Manak J.R."/>
            <person name="Thompson E.M."/>
            <person name="Jaillon O."/>
            <person name="Du Pasquier L."/>
            <person name="Boudinot P."/>
            <person name="Liberles D.A."/>
            <person name="Volff J.N."/>
            <person name="Philippe H."/>
            <person name="Lenhard B."/>
            <person name="Roest Crollius H."/>
            <person name="Wincker P."/>
            <person name="Chourrout D."/>
        </authorList>
    </citation>
    <scope>NUCLEOTIDE SEQUENCE [LARGE SCALE GENOMIC DNA]</scope>
</reference>
<name>E4X9T7_OIKDI</name>
<feature type="region of interest" description="Disordered" evidence="1">
    <location>
        <begin position="183"/>
        <end position="207"/>
    </location>
</feature>
<organism evidence="2">
    <name type="scientific">Oikopleura dioica</name>
    <name type="common">Tunicate</name>
    <dbReference type="NCBI Taxonomy" id="34765"/>
    <lineage>
        <taxon>Eukaryota</taxon>
        <taxon>Metazoa</taxon>
        <taxon>Chordata</taxon>
        <taxon>Tunicata</taxon>
        <taxon>Appendicularia</taxon>
        <taxon>Copelata</taxon>
        <taxon>Oikopleuridae</taxon>
        <taxon>Oikopleura</taxon>
    </lineage>
</organism>